<evidence type="ECO:0000256" key="3">
    <source>
        <dbReference type="ARBA" id="ARBA00022723"/>
    </source>
</evidence>
<dbReference type="InterPro" id="IPR005946">
    <property type="entry name" value="Rib-P_diPkinase"/>
</dbReference>
<dbReference type="Pfam" id="PF13793">
    <property type="entry name" value="Pribosyltran_N"/>
    <property type="match status" value="1"/>
</dbReference>
<dbReference type="EC" id="2.7.6.1" evidence="1"/>
<organism evidence="11 12">
    <name type="scientific">Phototrophicus methaneseepsis</name>
    <dbReference type="NCBI Taxonomy" id="2710758"/>
    <lineage>
        <taxon>Bacteria</taxon>
        <taxon>Bacillati</taxon>
        <taxon>Chloroflexota</taxon>
        <taxon>Candidatus Thermofontia</taxon>
        <taxon>Phototrophicales</taxon>
        <taxon>Phototrophicaceae</taxon>
        <taxon>Phototrophicus</taxon>
    </lineage>
</organism>
<evidence type="ECO:0000259" key="10">
    <source>
        <dbReference type="Pfam" id="PF13793"/>
    </source>
</evidence>
<dbReference type="InterPro" id="IPR000836">
    <property type="entry name" value="PRTase_dom"/>
</dbReference>
<dbReference type="Gene3D" id="3.40.50.2020">
    <property type="match status" value="2"/>
</dbReference>
<keyword evidence="5" id="KW-0547">Nucleotide-binding</keyword>
<name>A0A7S8IH04_9CHLR</name>
<keyword evidence="4" id="KW-0545">Nucleotide biosynthesis</keyword>
<dbReference type="NCBIfam" id="NF002320">
    <property type="entry name" value="PRK01259.1"/>
    <property type="match status" value="1"/>
</dbReference>
<dbReference type="PANTHER" id="PTHR10210">
    <property type="entry name" value="RIBOSE-PHOSPHATE DIPHOSPHOKINASE FAMILY MEMBER"/>
    <property type="match status" value="1"/>
</dbReference>
<dbReference type="GO" id="GO:0006015">
    <property type="term" value="P:5-phosphoribose 1-diphosphate biosynthetic process"/>
    <property type="evidence" value="ECO:0007669"/>
    <property type="project" value="TreeGrafter"/>
</dbReference>
<keyword evidence="2 11" id="KW-0808">Transferase</keyword>
<keyword evidence="6 11" id="KW-0418">Kinase</keyword>
<dbReference type="Pfam" id="PF14572">
    <property type="entry name" value="Pribosyl_synth"/>
    <property type="match status" value="1"/>
</dbReference>
<keyword evidence="7" id="KW-0067">ATP-binding</keyword>
<dbReference type="GO" id="GO:0016301">
    <property type="term" value="F:kinase activity"/>
    <property type="evidence" value="ECO:0007669"/>
    <property type="project" value="UniProtKB-KW"/>
</dbReference>
<dbReference type="InterPro" id="IPR029057">
    <property type="entry name" value="PRTase-like"/>
</dbReference>
<evidence type="ECO:0000256" key="6">
    <source>
        <dbReference type="ARBA" id="ARBA00022777"/>
    </source>
</evidence>
<keyword evidence="3" id="KW-0479">Metal-binding</keyword>
<evidence type="ECO:0000256" key="2">
    <source>
        <dbReference type="ARBA" id="ARBA00022679"/>
    </source>
</evidence>
<protein>
    <recommendedName>
        <fullName evidence="1">ribose-phosphate diphosphokinase</fullName>
        <ecNumber evidence="1">2.7.6.1</ecNumber>
    </recommendedName>
</protein>
<evidence type="ECO:0000313" key="11">
    <source>
        <dbReference type="EMBL" id="QPC85259.1"/>
    </source>
</evidence>
<accession>A0A7S8IH04</accession>
<comment type="catalytic activity">
    <reaction evidence="9">
        <text>D-ribose 5-phosphate + ATP = 5-phospho-alpha-D-ribose 1-diphosphate + AMP + H(+)</text>
        <dbReference type="Rhea" id="RHEA:15609"/>
        <dbReference type="ChEBI" id="CHEBI:15378"/>
        <dbReference type="ChEBI" id="CHEBI:30616"/>
        <dbReference type="ChEBI" id="CHEBI:58017"/>
        <dbReference type="ChEBI" id="CHEBI:78346"/>
        <dbReference type="ChEBI" id="CHEBI:456215"/>
        <dbReference type="EC" id="2.7.6.1"/>
    </reaction>
</comment>
<dbReference type="SMART" id="SM01400">
    <property type="entry name" value="Pribosyltran_N"/>
    <property type="match status" value="1"/>
</dbReference>
<gene>
    <name evidence="11" type="ORF">G4Y79_19585</name>
</gene>
<proteinExistence type="predicted"/>
<evidence type="ECO:0000313" key="12">
    <source>
        <dbReference type="Proteomes" id="UP000594468"/>
    </source>
</evidence>
<dbReference type="KEGG" id="pmet:G4Y79_19585"/>
<dbReference type="GO" id="GO:0004749">
    <property type="term" value="F:ribose phosphate diphosphokinase activity"/>
    <property type="evidence" value="ECO:0007669"/>
    <property type="project" value="UniProtKB-EC"/>
</dbReference>
<keyword evidence="12" id="KW-1185">Reference proteome</keyword>
<evidence type="ECO:0000256" key="7">
    <source>
        <dbReference type="ARBA" id="ARBA00022840"/>
    </source>
</evidence>
<dbReference type="NCBIfam" id="TIGR01251">
    <property type="entry name" value="ribP_PPkin"/>
    <property type="match status" value="1"/>
</dbReference>
<evidence type="ECO:0000256" key="1">
    <source>
        <dbReference type="ARBA" id="ARBA00013247"/>
    </source>
</evidence>
<dbReference type="EMBL" id="CP062983">
    <property type="protein sequence ID" value="QPC85259.1"/>
    <property type="molecule type" value="Genomic_DNA"/>
</dbReference>
<feature type="domain" description="Ribose-phosphate pyrophosphokinase N-terminal" evidence="10">
    <location>
        <begin position="6"/>
        <end position="129"/>
    </location>
</feature>
<evidence type="ECO:0000256" key="8">
    <source>
        <dbReference type="ARBA" id="ARBA00022842"/>
    </source>
</evidence>
<dbReference type="FunFam" id="3.40.50.2020:FF:000007">
    <property type="entry name" value="Ribose-phosphate pyrophosphokinase"/>
    <property type="match status" value="1"/>
</dbReference>
<dbReference type="GO" id="GO:0002189">
    <property type="term" value="C:ribose phosphate diphosphokinase complex"/>
    <property type="evidence" value="ECO:0007669"/>
    <property type="project" value="TreeGrafter"/>
</dbReference>
<dbReference type="Proteomes" id="UP000594468">
    <property type="component" value="Chromosome"/>
</dbReference>
<keyword evidence="8" id="KW-0460">Magnesium</keyword>
<sequence>MRFGKMKIFSGSAHPALGEEVCSYIGQRPGYEDIQVGHYERTVFSNENIFVKLNESVRGRDVYLIQTMASPIHENIMESLIMIDALKRDSAWRINLVVPYLSYSRSDKKDQPRVPITARLMANIIETAGVDRYITVDLHAGQIQGFFNIPGDALSAFHLLSDYVKSLNWDNLVVVATDLGFVKEARNWGEALGVPVAIVEKRRVGNDEKAIAMSLIGDVRDKNVLLVDDEVNTAGSIVSAFNVVKEHGALDVSVAFTHAFFSEKSRERLQSVDLKKIIFTNTLPIKKELYLPNMTVLSVAPLLAEVIIRAHEGRSVGELFDE</sequence>
<dbReference type="SUPFAM" id="SSF53271">
    <property type="entry name" value="PRTase-like"/>
    <property type="match status" value="1"/>
</dbReference>
<dbReference type="PANTHER" id="PTHR10210:SF41">
    <property type="entry name" value="RIBOSE-PHOSPHATE PYROPHOSPHOKINASE 1, CHLOROPLASTIC"/>
    <property type="match status" value="1"/>
</dbReference>
<evidence type="ECO:0000256" key="4">
    <source>
        <dbReference type="ARBA" id="ARBA00022727"/>
    </source>
</evidence>
<dbReference type="AlphaFoldDB" id="A0A7S8IH04"/>
<evidence type="ECO:0000256" key="5">
    <source>
        <dbReference type="ARBA" id="ARBA00022741"/>
    </source>
</evidence>
<reference evidence="11 12" key="1">
    <citation type="submission" date="2020-02" db="EMBL/GenBank/DDBJ databases">
        <authorList>
            <person name="Zheng R.K."/>
            <person name="Sun C.M."/>
        </authorList>
    </citation>
    <scope>NUCLEOTIDE SEQUENCE [LARGE SCALE GENOMIC DNA]</scope>
    <source>
        <strain evidence="12">rifampicinis</strain>
    </source>
</reference>
<dbReference type="GO" id="GO:0000287">
    <property type="term" value="F:magnesium ion binding"/>
    <property type="evidence" value="ECO:0007669"/>
    <property type="project" value="InterPro"/>
</dbReference>
<dbReference type="CDD" id="cd06223">
    <property type="entry name" value="PRTases_typeI"/>
    <property type="match status" value="1"/>
</dbReference>
<dbReference type="GO" id="GO:0005524">
    <property type="term" value="F:ATP binding"/>
    <property type="evidence" value="ECO:0007669"/>
    <property type="project" value="UniProtKB-KW"/>
</dbReference>
<dbReference type="InterPro" id="IPR029099">
    <property type="entry name" value="Pribosyltran_N"/>
</dbReference>
<dbReference type="GO" id="GO:0006164">
    <property type="term" value="P:purine nucleotide biosynthetic process"/>
    <property type="evidence" value="ECO:0007669"/>
    <property type="project" value="TreeGrafter"/>
</dbReference>
<dbReference type="GO" id="GO:0005737">
    <property type="term" value="C:cytoplasm"/>
    <property type="evidence" value="ECO:0007669"/>
    <property type="project" value="TreeGrafter"/>
</dbReference>
<evidence type="ECO:0000256" key="9">
    <source>
        <dbReference type="ARBA" id="ARBA00049535"/>
    </source>
</evidence>